<dbReference type="OrthoDB" id="16820at2759"/>
<comment type="similarity">
    <text evidence="1">Belongs to the paxM FAD-dependent monooxygenase family.</text>
</comment>
<keyword evidence="4" id="KW-0560">Oxidoreductase</keyword>
<dbReference type="InterPro" id="IPR050493">
    <property type="entry name" value="FAD-dep_Monooxygenase_BioMet"/>
</dbReference>
<evidence type="ECO:0000259" key="6">
    <source>
        <dbReference type="Pfam" id="PF01494"/>
    </source>
</evidence>
<dbReference type="AlphaFoldDB" id="A0A6G1GNL4"/>
<sequence length="446" mass="49364">MKVYIVGGGIAGLTTYLFLKKRFADTQIPLELRIFESHKTTLTPSPTTFEELSSSTAIVGGGLGITPNGMRVLLDLDKDIHDAVVAQGFVCENFVFKAARGFRLIKTPTKDLKEPPEYCVSSSRQGLWEVLRDAVGFDIVDYRRVTQVLVDQYGKPVLRFADGSPDEEADLVVGADGVRSTVKKAVFGEENETLYAPHFEDMVGVGGFVDMPIPEEIQQDKSMLHYLGPNGSFGVAAASPTSLMWWSTNETAQLPSSAKLDPSELKAQLVARHKNWKDPLIHAIIESVEVDSVYPVWTTPPLPFWGADRCILIGDAAHALQPYSGQGASQALEDAQTLSLLLSKYLPLVSSEDDAERLEPSGAIAAATKAFYEVRSPRVDAIVEFTKKIGSVKRDQNVVQEFMVYFFFWVMGQFPFMGKLLLGDYNEKLASWNAYEEVEKYLNRGK</sequence>
<dbReference type="GO" id="GO:0071949">
    <property type="term" value="F:FAD binding"/>
    <property type="evidence" value="ECO:0007669"/>
    <property type="project" value="InterPro"/>
</dbReference>
<evidence type="ECO:0000256" key="1">
    <source>
        <dbReference type="ARBA" id="ARBA00007992"/>
    </source>
</evidence>
<dbReference type="EMBL" id="ML977183">
    <property type="protein sequence ID" value="KAF1982543.1"/>
    <property type="molecule type" value="Genomic_DNA"/>
</dbReference>
<dbReference type="PRINTS" id="PR00420">
    <property type="entry name" value="RNGMNOXGNASE"/>
</dbReference>
<dbReference type="PANTHER" id="PTHR13789">
    <property type="entry name" value="MONOOXYGENASE"/>
    <property type="match status" value="1"/>
</dbReference>
<keyword evidence="5" id="KW-0503">Monooxygenase</keyword>
<keyword evidence="3" id="KW-0274">FAD</keyword>
<evidence type="ECO:0000256" key="2">
    <source>
        <dbReference type="ARBA" id="ARBA00022630"/>
    </source>
</evidence>
<dbReference type="InterPro" id="IPR036188">
    <property type="entry name" value="FAD/NAD-bd_sf"/>
</dbReference>
<dbReference type="PANTHER" id="PTHR13789:SF309">
    <property type="entry name" value="PUTATIVE (AFU_ORTHOLOGUE AFUA_6G14510)-RELATED"/>
    <property type="match status" value="1"/>
</dbReference>
<keyword evidence="2" id="KW-0285">Flavoprotein</keyword>
<evidence type="ECO:0000256" key="5">
    <source>
        <dbReference type="ARBA" id="ARBA00023033"/>
    </source>
</evidence>
<proteinExistence type="inferred from homology"/>
<feature type="domain" description="FAD-binding" evidence="6">
    <location>
        <begin position="2"/>
        <end position="344"/>
    </location>
</feature>
<accession>A0A6G1GNL4</accession>
<dbReference type="InterPro" id="IPR002938">
    <property type="entry name" value="FAD-bd"/>
</dbReference>
<evidence type="ECO:0000256" key="3">
    <source>
        <dbReference type="ARBA" id="ARBA00022827"/>
    </source>
</evidence>
<evidence type="ECO:0000313" key="8">
    <source>
        <dbReference type="Proteomes" id="UP000800041"/>
    </source>
</evidence>
<evidence type="ECO:0000256" key="4">
    <source>
        <dbReference type="ARBA" id="ARBA00023002"/>
    </source>
</evidence>
<dbReference type="Gene3D" id="3.50.50.60">
    <property type="entry name" value="FAD/NAD(P)-binding domain"/>
    <property type="match status" value="1"/>
</dbReference>
<reference evidence="7" key="1">
    <citation type="journal article" date="2020" name="Stud. Mycol.">
        <title>101 Dothideomycetes genomes: a test case for predicting lifestyles and emergence of pathogens.</title>
        <authorList>
            <person name="Haridas S."/>
            <person name="Albert R."/>
            <person name="Binder M."/>
            <person name="Bloem J."/>
            <person name="Labutti K."/>
            <person name="Salamov A."/>
            <person name="Andreopoulos B."/>
            <person name="Baker S."/>
            <person name="Barry K."/>
            <person name="Bills G."/>
            <person name="Bluhm B."/>
            <person name="Cannon C."/>
            <person name="Castanera R."/>
            <person name="Culley D."/>
            <person name="Daum C."/>
            <person name="Ezra D."/>
            <person name="Gonzalez J."/>
            <person name="Henrissat B."/>
            <person name="Kuo A."/>
            <person name="Liang C."/>
            <person name="Lipzen A."/>
            <person name="Lutzoni F."/>
            <person name="Magnuson J."/>
            <person name="Mondo S."/>
            <person name="Nolan M."/>
            <person name="Ohm R."/>
            <person name="Pangilinan J."/>
            <person name="Park H.-J."/>
            <person name="Ramirez L."/>
            <person name="Alfaro M."/>
            <person name="Sun H."/>
            <person name="Tritt A."/>
            <person name="Yoshinaga Y."/>
            <person name="Zwiers L.-H."/>
            <person name="Turgeon B."/>
            <person name="Goodwin S."/>
            <person name="Spatafora J."/>
            <person name="Crous P."/>
            <person name="Grigoriev I."/>
        </authorList>
    </citation>
    <scope>NUCLEOTIDE SEQUENCE</scope>
    <source>
        <strain evidence="7">CBS 113979</strain>
    </source>
</reference>
<name>A0A6G1GNL4_9PEZI</name>
<dbReference type="Proteomes" id="UP000800041">
    <property type="component" value="Unassembled WGS sequence"/>
</dbReference>
<keyword evidence="8" id="KW-1185">Reference proteome</keyword>
<gene>
    <name evidence="7" type="ORF">K402DRAFT_448629</name>
</gene>
<organism evidence="7 8">
    <name type="scientific">Aulographum hederae CBS 113979</name>
    <dbReference type="NCBI Taxonomy" id="1176131"/>
    <lineage>
        <taxon>Eukaryota</taxon>
        <taxon>Fungi</taxon>
        <taxon>Dikarya</taxon>
        <taxon>Ascomycota</taxon>
        <taxon>Pezizomycotina</taxon>
        <taxon>Dothideomycetes</taxon>
        <taxon>Pleosporomycetidae</taxon>
        <taxon>Aulographales</taxon>
        <taxon>Aulographaceae</taxon>
    </lineage>
</organism>
<evidence type="ECO:0000313" key="7">
    <source>
        <dbReference type="EMBL" id="KAF1982543.1"/>
    </source>
</evidence>
<protein>
    <submittedName>
        <fullName evidence="7">FAD/NAD(P)-binding domain-containing protein</fullName>
    </submittedName>
</protein>
<dbReference type="GO" id="GO:0004497">
    <property type="term" value="F:monooxygenase activity"/>
    <property type="evidence" value="ECO:0007669"/>
    <property type="project" value="UniProtKB-KW"/>
</dbReference>
<dbReference type="SUPFAM" id="SSF51905">
    <property type="entry name" value="FAD/NAD(P)-binding domain"/>
    <property type="match status" value="1"/>
</dbReference>
<dbReference type="Pfam" id="PF01494">
    <property type="entry name" value="FAD_binding_3"/>
    <property type="match status" value="1"/>
</dbReference>